<feature type="compositionally biased region" description="Polar residues" evidence="1">
    <location>
        <begin position="237"/>
        <end position="263"/>
    </location>
</feature>
<comment type="caution">
    <text evidence="2">The sequence shown here is derived from an EMBL/GenBank/DDBJ whole genome shotgun (WGS) entry which is preliminary data.</text>
</comment>
<feature type="region of interest" description="Disordered" evidence="1">
    <location>
        <begin position="190"/>
        <end position="267"/>
    </location>
</feature>
<dbReference type="EMBL" id="JBBPBM010000424">
    <property type="protein sequence ID" value="KAK8495558.1"/>
    <property type="molecule type" value="Genomic_DNA"/>
</dbReference>
<evidence type="ECO:0008006" key="4">
    <source>
        <dbReference type="Google" id="ProtNLM"/>
    </source>
</evidence>
<evidence type="ECO:0000313" key="2">
    <source>
        <dbReference type="EMBL" id="KAK8495558.1"/>
    </source>
</evidence>
<name>A0ABR2AP14_9ROSI</name>
<gene>
    <name evidence="2" type="ORF">V6N12_073333</name>
</gene>
<organism evidence="2 3">
    <name type="scientific">Hibiscus sabdariffa</name>
    <name type="common">roselle</name>
    <dbReference type="NCBI Taxonomy" id="183260"/>
    <lineage>
        <taxon>Eukaryota</taxon>
        <taxon>Viridiplantae</taxon>
        <taxon>Streptophyta</taxon>
        <taxon>Embryophyta</taxon>
        <taxon>Tracheophyta</taxon>
        <taxon>Spermatophyta</taxon>
        <taxon>Magnoliopsida</taxon>
        <taxon>eudicotyledons</taxon>
        <taxon>Gunneridae</taxon>
        <taxon>Pentapetalae</taxon>
        <taxon>rosids</taxon>
        <taxon>malvids</taxon>
        <taxon>Malvales</taxon>
        <taxon>Malvaceae</taxon>
        <taxon>Malvoideae</taxon>
        <taxon>Hibiscus</taxon>
    </lineage>
</organism>
<feature type="region of interest" description="Disordered" evidence="1">
    <location>
        <begin position="125"/>
        <end position="145"/>
    </location>
</feature>
<reference evidence="2 3" key="1">
    <citation type="journal article" date="2024" name="G3 (Bethesda)">
        <title>Genome assembly of Hibiscus sabdariffa L. provides insights into metabolisms of medicinal natural products.</title>
        <authorList>
            <person name="Kim T."/>
        </authorList>
    </citation>
    <scope>NUCLEOTIDE SEQUENCE [LARGE SCALE GENOMIC DNA]</scope>
    <source>
        <strain evidence="2">TK-2024</strain>
        <tissue evidence="2">Old leaves</tissue>
    </source>
</reference>
<dbReference type="PANTHER" id="PTHR31286">
    <property type="entry name" value="GLYCINE-RICH CELL WALL STRUCTURAL PROTEIN 1.8-LIKE"/>
    <property type="match status" value="1"/>
</dbReference>
<evidence type="ECO:0000256" key="1">
    <source>
        <dbReference type="SAM" id="MobiDB-lite"/>
    </source>
</evidence>
<protein>
    <recommendedName>
        <fullName evidence="4">DUF4283 domain-containing protein</fullName>
    </recommendedName>
</protein>
<evidence type="ECO:0000313" key="3">
    <source>
        <dbReference type="Proteomes" id="UP001472677"/>
    </source>
</evidence>
<proteinExistence type="predicted"/>
<dbReference type="InterPro" id="IPR040256">
    <property type="entry name" value="At4g02000-like"/>
</dbReference>
<keyword evidence="3" id="KW-1185">Reference proteome</keyword>
<dbReference type="PANTHER" id="PTHR31286:SF173">
    <property type="entry name" value="DUF4283 DOMAIN-CONTAINING PROTEIN"/>
    <property type="match status" value="1"/>
</dbReference>
<accession>A0ABR2AP14</accession>
<sequence>MIFGHYLIVEPWSTYFSTSQPHLTKVIAWVRLLGLSVTLYKRSLIAEIGEYVGRVIKIDYQTENGCRRRFTRMVVRLDLAKPLTSKIMINGHIQIVEYEALPTICFRCGKYCHVNDICPSLAPEQPSTPTVNLETTPNLNDPKNSNFGPWMKVECRLRRTASKQFQPVDKPIVQGSRFNLIFEMPDEDVHISKIDPDDTPAAPGRTEKTQPRHSVKIPKQRTSIPILIPEDSAPTAFPSNLNTRTSGDPSSNISPSLPPTSQLEPPDKASLATNIFDRDPTNNPNITVLFHRPSKFEHASHGLSKVDQSTPMAL</sequence>
<dbReference type="Proteomes" id="UP001472677">
    <property type="component" value="Unassembled WGS sequence"/>
</dbReference>